<reference evidence="1 2" key="1">
    <citation type="submission" date="2018-08" db="EMBL/GenBank/DDBJ databases">
        <title>Genomic taxonomy of the Vibrionaceae family.</title>
        <authorList>
            <person name="Gomez-Gil B."/>
            <person name="Tanaka M."/>
            <person name="Sawabe T."/>
            <person name="Enciso-Ibarra K."/>
        </authorList>
    </citation>
    <scope>NUCLEOTIDE SEQUENCE [LARGE SCALE GENOMIC DNA]</scope>
    <source>
        <strain evidence="1 2">CAIM 1831</strain>
    </source>
</reference>
<dbReference type="RefSeq" id="WP_128813103.1">
    <property type="nucleotide sequence ID" value="NZ_CP032094.1"/>
</dbReference>
<dbReference type="SUPFAM" id="SSF49452">
    <property type="entry name" value="Starch-binding domain-like"/>
    <property type="match status" value="1"/>
</dbReference>
<sequence>MWRSVFIVITIFISISAWGSVYRLSLPLVYGETQLGDLPVEISGMSLVGVSISGLNSVLGERITAKWWQENTPKSGSDYVTVETLNAKGVSISLNPELLVLQATLDSEILNETDISLSSGYPLFKPSESGYVSWLNSFNLTYNHSWADDSESWNSSLDWLSQANIGGAEGVNFLLANYLDATDESTEFYRGEWVAFHDRPNVPVRFSAGDVVSGESGHLYSLSLGGISIESRYSDLQPDREISPQSSQQLVLLESAEVELYVNGERVSGGRLDPGRYNLQNLILDNGANDITVVVNYVSGKQEVLQFTQFYNATLLAKGLIDYSFSFGRPIEYGDRAVGYEDAWVGTGYIEYGLTDWLTIGSNGLAADDGAVLGVLSTVRTPIGNVTGRYSWSGGSDYGDGWIASLDYENSVIGSGDSQAPNLRLAIERSDNFNSKPWGDSLPNSDSTQFLVNYFWQMTSELDLSLSGRYGVTEEDSSEKRGTGLFNWRRGGITIGVGSEYEESPQYENGDTRFLFTFEYNWYSTDSSNRLGLSYNSKDERSRAYFSNEANNYVGDVGVRVDAERDKNIDNQQAQMSYTASRLRTEVEVSRNKLRSSDDEQYQGSVRLATAVGMVDGQWGWGRVTSGPFVLANVHSSLEGGTANLDVNSEGKATANATSQFNGIVSVSQPFVRNAMDYNVDDAPLGYDWGNGKIEVSPGSATGHILNIGSDAFYTATGFIEDGDGEPLAYVQGRMILEELDVAFFTNKQGRFYIQGVRPGTYRMEISQSGIPAISVTIPASKESLINLGKLSVLAK</sequence>
<dbReference type="InterPro" id="IPR000015">
    <property type="entry name" value="Fimb_usher"/>
</dbReference>
<organism evidence="1 2">
    <name type="scientific">Vibrio alfacsensis</name>
    <dbReference type="NCBI Taxonomy" id="1074311"/>
    <lineage>
        <taxon>Bacteria</taxon>
        <taxon>Pseudomonadati</taxon>
        <taxon>Pseudomonadota</taxon>
        <taxon>Gammaproteobacteria</taxon>
        <taxon>Vibrionales</taxon>
        <taxon>Vibrionaceae</taxon>
        <taxon>Vibrio</taxon>
    </lineage>
</organism>
<proteinExistence type="predicted"/>
<evidence type="ECO:0000313" key="2">
    <source>
        <dbReference type="Proteomes" id="UP000262832"/>
    </source>
</evidence>
<dbReference type="Proteomes" id="UP000262832">
    <property type="component" value="Chromosome II"/>
</dbReference>
<dbReference type="InterPro" id="IPR013784">
    <property type="entry name" value="Carb-bd-like_fold"/>
</dbReference>
<keyword evidence="2" id="KW-1185">Reference proteome</keyword>
<name>A0ABM6YZ50_9VIBR</name>
<dbReference type="PANTHER" id="PTHR30451:SF5">
    <property type="entry name" value="SLR0019 PROTEIN"/>
    <property type="match status" value="1"/>
</dbReference>
<protein>
    <submittedName>
        <fullName evidence="1">Pilus assembly protein PapC</fullName>
    </submittedName>
</protein>
<dbReference type="PANTHER" id="PTHR30451">
    <property type="entry name" value="OUTER MEMBRANE USHER PROTEIN"/>
    <property type="match status" value="1"/>
</dbReference>
<evidence type="ECO:0000313" key="1">
    <source>
        <dbReference type="EMBL" id="AXY03207.1"/>
    </source>
</evidence>
<accession>A0ABM6YZ50</accession>
<dbReference type="EMBL" id="CP032094">
    <property type="protein sequence ID" value="AXY03207.1"/>
    <property type="molecule type" value="Genomic_DNA"/>
</dbReference>
<dbReference type="Gene3D" id="2.60.40.3110">
    <property type="match status" value="1"/>
</dbReference>
<gene>
    <name evidence="1" type="ORF">D1115_20160</name>
</gene>